<dbReference type="InterPro" id="IPR023885">
    <property type="entry name" value="4Fe4S-binding_SPASM_dom"/>
</dbReference>
<evidence type="ECO:0000313" key="11">
    <source>
        <dbReference type="Proteomes" id="UP000191554"/>
    </source>
</evidence>
<dbReference type="Pfam" id="PF13186">
    <property type="entry name" value="SPASM"/>
    <property type="match status" value="1"/>
</dbReference>
<organism evidence="10 11">
    <name type="scientific">Ruminiclostridium hungatei</name>
    <name type="common">Clostridium hungatei</name>
    <dbReference type="NCBI Taxonomy" id="48256"/>
    <lineage>
        <taxon>Bacteria</taxon>
        <taxon>Bacillati</taxon>
        <taxon>Bacillota</taxon>
        <taxon>Clostridia</taxon>
        <taxon>Eubacteriales</taxon>
        <taxon>Oscillospiraceae</taxon>
        <taxon>Ruminiclostridium</taxon>
    </lineage>
</organism>
<evidence type="ECO:0000259" key="9">
    <source>
        <dbReference type="Pfam" id="PF13186"/>
    </source>
</evidence>
<dbReference type="CDD" id="cd01335">
    <property type="entry name" value="Radical_SAM"/>
    <property type="match status" value="1"/>
</dbReference>
<feature type="transmembrane region" description="Helical" evidence="7">
    <location>
        <begin position="12"/>
        <end position="33"/>
    </location>
</feature>
<keyword evidence="3" id="KW-0949">S-adenosyl-L-methionine</keyword>
<dbReference type="GO" id="GO:0046872">
    <property type="term" value="F:metal ion binding"/>
    <property type="evidence" value="ECO:0007669"/>
    <property type="project" value="UniProtKB-KW"/>
</dbReference>
<dbReference type="EMBL" id="MZGX01000022">
    <property type="protein sequence ID" value="OPX42961.1"/>
    <property type="molecule type" value="Genomic_DNA"/>
</dbReference>
<evidence type="ECO:0000256" key="1">
    <source>
        <dbReference type="ARBA" id="ARBA00001966"/>
    </source>
</evidence>
<feature type="domain" description="Radical SAM core" evidence="8">
    <location>
        <begin position="51"/>
        <end position="185"/>
    </location>
</feature>
<evidence type="ECO:0000256" key="6">
    <source>
        <dbReference type="ARBA" id="ARBA00023014"/>
    </source>
</evidence>
<comment type="cofactor">
    <cofactor evidence="1">
        <name>[4Fe-4S] cluster</name>
        <dbReference type="ChEBI" id="CHEBI:49883"/>
    </cofactor>
</comment>
<evidence type="ECO:0000256" key="2">
    <source>
        <dbReference type="ARBA" id="ARBA00022485"/>
    </source>
</evidence>
<dbReference type="AlphaFoldDB" id="A0A1V4SI90"/>
<dbReference type="EC" id="1.1.99.38" evidence="10"/>
<dbReference type="InterPro" id="IPR034391">
    <property type="entry name" value="AdoMet-like_SPASM_containing"/>
</dbReference>
<keyword evidence="6" id="KW-0411">Iron-sulfur</keyword>
<dbReference type="CDD" id="cd21109">
    <property type="entry name" value="SPASM"/>
    <property type="match status" value="1"/>
</dbReference>
<evidence type="ECO:0000313" key="10">
    <source>
        <dbReference type="EMBL" id="OPX42961.1"/>
    </source>
</evidence>
<dbReference type="InterPro" id="IPR013785">
    <property type="entry name" value="Aldolase_TIM"/>
</dbReference>
<keyword evidence="7" id="KW-1133">Transmembrane helix</keyword>
<keyword evidence="10" id="KW-0560">Oxidoreductase</keyword>
<keyword evidence="7" id="KW-0472">Membrane</keyword>
<protein>
    <submittedName>
        <fullName evidence="10">S-adenosyl-L-methionine-dependent 2-deoxy-scyllo-inosamine dehydrogenase</fullName>
        <ecNumber evidence="10">1.1.99.38</ecNumber>
    </submittedName>
</protein>
<dbReference type="SFLD" id="SFLDG01067">
    <property type="entry name" value="SPASM/twitch_domain_containing"/>
    <property type="match status" value="1"/>
</dbReference>
<evidence type="ECO:0000256" key="7">
    <source>
        <dbReference type="SAM" id="Phobius"/>
    </source>
</evidence>
<keyword evidence="2" id="KW-0004">4Fe-4S</keyword>
<accession>A0A1V4SI90</accession>
<evidence type="ECO:0000256" key="4">
    <source>
        <dbReference type="ARBA" id="ARBA00022723"/>
    </source>
</evidence>
<name>A0A1V4SI90_RUMHU</name>
<proteinExistence type="predicted"/>
<keyword evidence="7" id="KW-0812">Transmembrane</keyword>
<dbReference type="SFLD" id="SFLDS00029">
    <property type="entry name" value="Radical_SAM"/>
    <property type="match status" value="1"/>
</dbReference>
<keyword evidence="5" id="KW-0408">Iron</keyword>
<comment type="caution">
    <text evidence="10">The sequence shown here is derived from an EMBL/GenBank/DDBJ whole genome shotgun (WGS) entry which is preliminary data.</text>
</comment>
<dbReference type="InterPro" id="IPR007197">
    <property type="entry name" value="rSAM"/>
</dbReference>
<evidence type="ECO:0000259" key="8">
    <source>
        <dbReference type="Pfam" id="PF04055"/>
    </source>
</evidence>
<dbReference type="GO" id="GO:0016491">
    <property type="term" value="F:oxidoreductase activity"/>
    <property type="evidence" value="ECO:0007669"/>
    <property type="project" value="UniProtKB-KW"/>
</dbReference>
<dbReference type="Pfam" id="PF04055">
    <property type="entry name" value="Radical_SAM"/>
    <property type="match status" value="1"/>
</dbReference>
<dbReference type="RefSeq" id="WP_080065544.1">
    <property type="nucleotide sequence ID" value="NZ_MZGX01000022.1"/>
</dbReference>
<dbReference type="OrthoDB" id="1740125at2"/>
<dbReference type="SUPFAM" id="SSF102114">
    <property type="entry name" value="Radical SAM enzymes"/>
    <property type="match status" value="1"/>
</dbReference>
<dbReference type="Gene3D" id="3.20.20.70">
    <property type="entry name" value="Aldolase class I"/>
    <property type="match status" value="1"/>
</dbReference>
<dbReference type="SFLD" id="SFLDG01387">
    <property type="entry name" value="BtrN-like_SPASM_domain_contain"/>
    <property type="match status" value="1"/>
</dbReference>
<evidence type="ECO:0000256" key="5">
    <source>
        <dbReference type="ARBA" id="ARBA00023004"/>
    </source>
</evidence>
<dbReference type="InterPro" id="IPR058240">
    <property type="entry name" value="rSAM_sf"/>
</dbReference>
<reference evidence="10 11" key="1">
    <citation type="submission" date="2017-03" db="EMBL/GenBank/DDBJ databases">
        <title>Genome sequence of Clostridium hungatei DSM 14427.</title>
        <authorList>
            <person name="Poehlein A."/>
            <person name="Daniel R."/>
        </authorList>
    </citation>
    <scope>NUCLEOTIDE SEQUENCE [LARGE SCALE GENOMIC DNA]</scope>
    <source>
        <strain evidence="10 11">DSM 14427</strain>
    </source>
</reference>
<dbReference type="STRING" id="48256.CLHUN_31050"/>
<gene>
    <name evidence="10" type="primary">btrN</name>
    <name evidence="10" type="ORF">CLHUN_31050</name>
</gene>
<keyword evidence="11" id="KW-1185">Reference proteome</keyword>
<feature type="domain" description="4Fe4S-binding SPASM" evidence="9">
    <location>
        <begin position="269"/>
        <end position="334"/>
    </location>
</feature>
<evidence type="ECO:0000256" key="3">
    <source>
        <dbReference type="ARBA" id="ARBA00022691"/>
    </source>
</evidence>
<dbReference type="PANTHER" id="PTHR11228:SF7">
    <property type="entry name" value="PQQA PEPTIDE CYCLASE"/>
    <property type="match status" value="1"/>
</dbReference>
<dbReference type="InterPro" id="IPR050377">
    <property type="entry name" value="Radical_SAM_PqqE_MftC-like"/>
</dbReference>
<dbReference type="GO" id="GO:0051536">
    <property type="term" value="F:iron-sulfur cluster binding"/>
    <property type="evidence" value="ECO:0007669"/>
    <property type="project" value="UniProtKB-KW"/>
</dbReference>
<keyword evidence="4" id="KW-0479">Metal-binding</keyword>
<dbReference type="PANTHER" id="PTHR11228">
    <property type="entry name" value="RADICAL SAM DOMAIN PROTEIN"/>
    <property type="match status" value="1"/>
</dbReference>
<dbReference type="Proteomes" id="UP000191554">
    <property type="component" value="Unassembled WGS sequence"/>
</dbReference>
<sequence>MIKRTFTEVNRLKWRFARIISLPRIFNFLLYLIDRIFPAPRAKARPMAVMIEPTNKCNLRCPMCPAVIEGTLGMRPDMTADFFSSVVGSLSSHAFYLALWNYGEPLMNKNIEHMIKCAVDKKFLVEMHTNAQLLDKLTEKAFFNGNTGVSGYLPDKMSISVDSINEETYRYYRKGGELSILKNNVRDFILRRNTFKLSKPWVSVQFILMKNNADEIEGTSSIKAFAKDLGVDDYVIKYFSYRGDNLEEYLPTKKNLRLKQGGKNTRKLCTRPWNSTVVLSDGTVLPCCYDYSNEWPMGNLNTKSFSEIWNDVPYSEFRASLISGKVPKICINCPGKSFGTLFSK</sequence>